<dbReference type="Proteomes" id="UP000230824">
    <property type="component" value="Segment"/>
</dbReference>
<accession>A0A291LAX1</accession>
<keyword evidence="2" id="KW-1185">Reference proteome</keyword>
<proteinExistence type="predicted"/>
<name>A0A291LAX1_9CAUD</name>
<reference evidence="1 2" key="1">
    <citation type="submission" date="2017-09" db="EMBL/GenBank/DDBJ databases">
        <title>Phage vB_EcoM_PHB05 against multidrug-resistant shiga toxin-producing Escherichia.</title>
        <authorList>
            <person name="Chen Y."/>
            <person name="Song J."/>
            <person name="Wu B."/>
        </authorList>
    </citation>
    <scope>NUCLEOTIDE SEQUENCE [LARGE SCALE GENOMIC DNA]</scope>
    <source>
        <strain evidence="1">Wastewater</strain>
    </source>
</reference>
<sequence>MTVADKMRELAENAELNKAKDSLQNIYSYIERAAKDGDREVAIYTLYPTFVKVNLDAEGFSTFIDTETSHYDENFTRIVIRW</sequence>
<evidence type="ECO:0000313" key="2">
    <source>
        <dbReference type="Proteomes" id="UP000230824"/>
    </source>
</evidence>
<dbReference type="GeneID" id="62611736"/>
<dbReference type="RefSeq" id="YP_009984392.1">
    <property type="nucleotide sequence ID" value="NC_052652.1"/>
</dbReference>
<evidence type="ECO:0000313" key="1">
    <source>
        <dbReference type="EMBL" id="ATI15766.1"/>
    </source>
</evidence>
<protein>
    <submittedName>
        <fullName evidence="1">Uncharacterized protein</fullName>
    </submittedName>
</protein>
<organism evidence="1 2">
    <name type="scientific">Escherichia phage vB_EcoM_PHB05</name>
    <dbReference type="NCBI Taxonomy" id="2041347"/>
    <lineage>
        <taxon>Viruses</taxon>
        <taxon>Duplodnaviria</taxon>
        <taxon>Heunggongvirae</taxon>
        <taxon>Uroviricota</taxon>
        <taxon>Caudoviricetes</taxon>
        <taxon>Stephanstirmvirinae</taxon>
        <taxon>Justusliebigvirus</taxon>
        <taxon>Justusliebigvirus PHB05</taxon>
    </lineage>
</organism>
<dbReference type="EMBL" id="MF805809">
    <property type="protein sequence ID" value="ATI15766.1"/>
    <property type="molecule type" value="Genomic_DNA"/>
</dbReference>
<dbReference type="KEGG" id="vg:62611736"/>